<dbReference type="InterPro" id="IPR007263">
    <property type="entry name" value="DCC1-like"/>
</dbReference>
<reference evidence="1 2" key="1">
    <citation type="submission" date="2017-11" db="EMBL/GenBank/DDBJ databases">
        <title>Revised Sequence and Annotation of the Rhodobaca barguzinensis strain alga05 Genome.</title>
        <authorList>
            <person name="Kopejtka K."/>
            <person name="Tomasch J.M."/>
            <person name="Bunk B."/>
            <person name="Koblizek M."/>
        </authorList>
    </citation>
    <scope>NUCLEOTIDE SEQUENCE [LARGE SCALE GENOMIC DNA]</scope>
    <source>
        <strain evidence="2">alga05</strain>
    </source>
</reference>
<dbReference type="EMBL" id="CP024899">
    <property type="protein sequence ID" value="ATX66140.1"/>
    <property type="molecule type" value="Genomic_DNA"/>
</dbReference>
<dbReference type="KEGG" id="rbg:BG454_10185"/>
<dbReference type="AlphaFoldDB" id="A0A2K8KJ10"/>
<dbReference type="STRING" id="441209.GCA_001870665_01815"/>
<dbReference type="Proteomes" id="UP000228948">
    <property type="component" value="Chromosome"/>
</dbReference>
<proteinExistence type="predicted"/>
<keyword evidence="2" id="KW-1185">Reference proteome</keyword>
<evidence type="ECO:0000313" key="2">
    <source>
        <dbReference type="Proteomes" id="UP000228948"/>
    </source>
</evidence>
<gene>
    <name evidence="1" type="ORF">BG454_10185</name>
</gene>
<dbReference type="OrthoDB" id="9785438at2"/>
<sequence length="110" mass="12432">MTPLKIVYDGECPFCASYVRLLRLRERHAVRLIDARIDPETARAYGLDLNEGMIVDLDGEVYHGARAVALLSRLSRGPGLLRSDQVAERVYPWMRRGRALALTLLGRKPL</sequence>
<organism evidence="1 2">
    <name type="scientific">Roseinatronobacter bogoriensis subsp. barguzinensis</name>
    <dbReference type="NCBI Taxonomy" id="441209"/>
    <lineage>
        <taxon>Bacteria</taxon>
        <taxon>Pseudomonadati</taxon>
        <taxon>Pseudomonadota</taxon>
        <taxon>Alphaproteobacteria</taxon>
        <taxon>Rhodobacterales</taxon>
        <taxon>Paracoccaceae</taxon>
        <taxon>Roseinatronobacter</taxon>
    </lineage>
</organism>
<name>A0A2K8KJ10_9RHOB</name>
<accession>A0A2K8KJ10</accession>
<evidence type="ECO:0000313" key="1">
    <source>
        <dbReference type="EMBL" id="ATX66140.1"/>
    </source>
</evidence>
<dbReference type="GO" id="GO:0015035">
    <property type="term" value="F:protein-disulfide reductase activity"/>
    <property type="evidence" value="ECO:0007669"/>
    <property type="project" value="InterPro"/>
</dbReference>
<dbReference type="Pfam" id="PF04134">
    <property type="entry name" value="DCC1-like"/>
    <property type="match status" value="1"/>
</dbReference>
<dbReference type="RefSeq" id="WP_071480661.1">
    <property type="nucleotide sequence ID" value="NZ_CP024899.1"/>
</dbReference>
<protein>
    <submittedName>
        <fullName evidence="1">DUF393 domain-containing protein</fullName>
    </submittedName>
</protein>